<evidence type="ECO:0000256" key="2">
    <source>
        <dbReference type="SAM" id="Phobius"/>
    </source>
</evidence>
<dbReference type="Proteomes" id="UP000033648">
    <property type="component" value="Unassembled WGS sequence"/>
</dbReference>
<dbReference type="GO" id="GO:0016740">
    <property type="term" value="F:transferase activity"/>
    <property type="evidence" value="ECO:0007669"/>
    <property type="project" value="UniProtKB-KW"/>
</dbReference>
<dbReference type="EMBL" id="JWME01000011">
    <property type="protein sequence ID" value="KJY49608.1"/>
    <property type="molecule type" value="Genomic_DNA"/>
</dbReference>
<dbReference type="Gene3D" id="3.90.550.10">
    <property type="entry name" value="Spore Coat Polysaccharide Biosynthesis Protein SpsA, Chain A"/>
    <property type="match status" value="1"/>
</dbReference>
<evidence type="ECO:0000313" key="4">
    <source>
        <dbReference type="Proteomes" id="UP000033648"/>
    </source>
</evidence>
<dbReference type="InterPro" id="IPR050834">
    <property type="entry name" value="Glycosyltransf_2"/>
</dbReference>
<feature type="transmembrane region" description="Helical" evidence="2">
    <location>
        <begin position="545"/>
        <end position="563"/>
    </location>
</feature>
<name>A0A0F4KU80_9BIFI</name>
<accession>A0A0F4KU80</accession>
<feature type="transmembrane region" description="Helical" evidence="2">
    <location>
        <begin position="726"/>
        <end position="744"/>
    </location>
</feature>
<feature type="transmembrane region" description="Helical" evidence="2">
    <location>
        <begin position="583"/>
        <end position="611"/>
    </location>
</feature>
<feature type="transmembrane region" description="Helical" evidence="2">
    <location>
        <begin position="1018"/>
        <end position="1035"/>
    </location>
</feature>
<feature type="transmembrane region" description="Helical" evidence="2">
    <location>
        <begin position="694"/>
        <end position="717"/>
    </location>
</feature>
<feature type="region of interest" description="Disordered" evidence="1">
    <location>
        <begin position="787"/>
        <end position="816"/>
    </location>
</feature>
<feature type="compositionally biased region" description="Low complexity" evidence="1">
    <location>
        <begin position="807"/>
        <end position="816"/>
    </location>
</feature>
<keyword evidence="2" id="KW-0472">Membrane</keyword>
<keyword evidence="2" id="KW-1133">Transmembrane helix</keyword>
<comment type="caution">
    <text evidence="3">The sequence shown here is derived from an EMBL/GenBank/DDBJ whole genome shotgun (WGS) entry which is preliminary data.</text>
</comment>
<sequence length="1046" mass="111440">MSFVAPQAQDVRQVLSSVMNECSPAASPHVEDAVAAVITVEHDLTYLPDTLRALLRQSLLPRVLVIADCSGSTAEPLYAQFPVDGPARVEVQVVRARGASSFGDALDKALGYARLPGRIRALWLLHDDCRPLDNHCLDELVDTWHSNPTASLLGAKQYDWQGEGLRDVGRYAYRHRTVSLVVDSEPDQQQYDARQDVFAVSLAGALVPMQTMKDLDGPGAWAGTFGQSDDLCRRICLSGGRVVIVPGARMAHASARMSGLRDRNGRAVQPDRPLDASMGPILARERYLLTDFALPWWPLVWLWRVLAALWLMAVDLIGKRPYRALCRLCAPWRILARPAALLTMRRRLTSACHGSPRRLDILQANGQQIRQWRQRRQAFHDQREHPMLSHLALAHLRQQFLRRMAWATGMTLAVLAALVVTHWPLCRAIFSGGAIHAPSLPSSGADWSQLLTAATTSWSLAGGVGQPAVPAPFLLVLLPFALLTGGHVAQAMALMLLAETGLAALSFWALAGVVTRSNPVRVLLGLLWACLAFALGIVDGLQLPMLTVMAFMPAAFAFVFKAVGLYQTEAPVHPKASVQQAALASICFLPVLAAEPQLMLAMIPLFIMAICLVPSHRVMLLLVPLPSALALAPTLVNSLHHAHQGLFRQLFADLMIPSTGLTGQPGTGSLGQLLARLLGLDVSAQWPVRWRPELWRPTTLACALLVVALLAFIALVVPRALKTARILWITVLLGLILALISQAVCTGLDETGPVAGSVLPGVMLALMGLLACLGLLAGRAVRPFSPLAPGHDQDPDGDGDRPPLPPAQSSSTSAAAADGGGRIFRLLLGLILTLVTAGVAAAGLAAPVGGPLSADDRQLPAVAVDYLNKDPSHRVLVLTSPSHGHVAYTGLHTSRGELIDASPALRAQMVNGGKMAGQDVLSRSAAALMANADSKAVAAVSGLGFGGIYVPADHSGAGGMGSTPNDDLVSNITASDGAQQVATNAQGTYFRLSSQSGRDVGVNMAGARQAAASTWRRVWLWTLGLVLLGYCLVALPRPGYFGGEQL</sequence>
<keyword evidence="2" id="KW-0812">Transmembrane</keyword>
<feature type="transmembrane region" description="Helical" evidence="2">
    <location>
        <begin position="756"/>
        <end position="777"/>
    </location>
</feature>
<dbReference type="PANTHER" id="PTHR43685:SF3">
    <property type="entry name" value="SLR2126 PROTEIN"/>
    <property type="match status" value="1"/>
</dbReference>
<dbReference type="InterPro" id="IPR029044">
    <property type="entry name" value="Nucleotide-diphossugar_trans"/>
</dbReference>
<dbReference type="OrthoDB" id="3734530at2"/>
<evidence type="ECO:0000256" key="1">
    <source>
        <dbReference type="SAM" id="MobiDB-lite"/>
    </source>
</evidence>
<feature type="transmembrane region" description="Helical" evidence="2">
    <location>
        <begin position="404"/>
        <end position="423"/>
    </location>
</feature>
<feature type="compositionally biased region" description="Basic and acidic residues" evidence="1">
    <location>
        <begin position="791"/>
        <end position="801"/>
    </location>
</feature>
<proteinExistence type="predicted"/>
<dbReference type="CDD" id="cd00761">
    <property type="entry name" value="Glyco_tranf_GTA_type"/>
    <property type="match status" value="1"/>
</dbReference>
<feature type="transmembrane region" description="Helical" evidence="2">
    <location>
        <begin position="826"/>
        <end position="848"/>
    </location>
</feature>
<organism evidence="3 4">
    <name type="scientific">Bifidobacterium asteroides</name>
    <dbReference type="NCBI Taxonomy" id="1684"/>
    <lineage>
        <taxon>Bacteria</taxon>
        <taxon>Bacillati</taxon>
        <taxon>Actinomycetota</taxon>
        <taxon>Actinomycetes</taxon>
        <taxon>Bifidobacteriales</taxon>
        <taxon>Bifidobacteriaceae</taxon>
        <taxon>Bifidobacterium</taxon>
    </lineage>
</organism>
<dbReference type="PANTHER" id="PTHR43685">
    <property type="entry name" value="GLYCOSYLTRANSFERASE"/>
    <property type="match status" value="1"/>
</dbReference>
<protein>
    <submittedName>
        <fullName evidence="3">Glycosyltransferase</fullName>
    </submittedName>
</protein>
<gene>
    <name evidence="3" type="ORF">JF69_09140</name>
</gene>
<dbReference type="AlphaFoldDB" id="A0A0F4KU80"/>
<dbReference type="PATRIC" id="fig|1684.4.peg.984"/>
<feature type="transmembrane region" description="Helical" evidence="2">
    <location>
        <begin position="618"/>
        <end position="636"/>
    </location>
</feature>
<feature type="transmembrane region" description="Helical" evidence="2">
    <location>
        <begin position="468"/>
        <end position="486"/>
    </location>
</feature>
<evidence type="ECO:0000313" key="3">
    <source>
        <dbReference type="EMBL" id="KJY49608.1"/>
    </source>
</evidence>
<dbReference type="Pfam" id="PF13641">
    <property type="entry name" value="Glyco_tranf_2_3"/>
    <property type="match status" value="1"/>
</dbReference>
<dbReference type="SUPFAM" id="SSF53448">
    <property type="entry name" value="Nucleotide-diphospho-sugar transferases"/>
    <property type="match status" value="1"/>
</dbReference>
<reference evidence="3 4" key="1">
    <citation type="submission" date="2014-12" db="EMBL/GenBank/DDBJ databases">
        <title>Comparative genomics of the lactic acid bacteria isolated from the honey bee gut.</title>
        <authorList>
            <person name="Ellegaard K.M."/>
            <person name="Tamarit D."/>
            <person name="Javelind E."/>
            <person name="Olofsson T."/>
            <person name="Andersson S.G."/>
            <person name="Vasquez A."/>
        </authorList>
    </citation>
    <scope>NUCLEOTIDE SEQUENCE [LARGE SCALE GENOMIC DNA]</scope>
    <source>
        <strain evidence="3 4">Bin2</strain>
    </source>
</reference>
<feature type="transmembrane region" description="Helical" evidence="2">
    <location>
        <begin position="520"/>
        <end position="538"/>
    </location>
</feature>
<feature type="transmembrane region" description="Helical" evidence="2">
    <location>
        <begin position="493"/>
        <end position="514"/>
    </location>
</feature>